<keyword evidence="4" id="KW-1185">Reference proteome</keyword>
<proteinExistence type="predicted"/>
<protein>
    <recommendedName>
        <fullName evidence="2">DUF3074 domain-containing protein</fullName>
    </recommendedName>
</protein>
<dbReference type="PANTHER" id="PTHR40370:SF1">
    <property type="entry name" value="DUF3074 DOMAIN-CONTAINING PROTEIN"/>
    <property type="match status" value="1"/>
</dbReference>
<evidence type="ECO:0000256" key="1">
    <source>
        <dbReference type="SAM" id="MobiDB-lite"/>
    </source>
</evidence>
<feature type="domain" description="DUF3074" evidence="2">
    <location>
        <begin position="108"/>
        <end position="289"/>
    </location>
</feature>
<dbReference type="Pfam" id="PF11274">
    <property type="entry name" value="DUF3074"/>
    <property type="match status" value="1"/>
</dbReference>
<dbReference type="EMBL" id="JAGPNK010000001">
    <property type="protein sequence ID" value="KAH7328657.1"/>
    <property type="molecule type" value="Genomic_DNA"/>
</dbReference>
<reference evidence="3" key="1">
    <citation type="journal article" date="2021" name="Nat. Commun.">
        <title>Genetic determinants of endophytism in the Arabidopsis root mycobiome.</title>
        <authorList>
            <person name="Mesny F."/>
            <person name="Miyauchi S."/>
            <person name="Thiergart T."/>
            <person name="Pickel B."/>
            <person name="Atanasova L."/>
            <person name="Karlsson M."/>
            <person name="Huettel B."/>
            <person name="Barry K.W."/>
            <person name="Haridas S."/>
            <person name="Chen C."/>
            <person name="Bauer D."/>
            <person name="Andreopoulos W."/>
            <person name="Pangilinan J."/>
            <person name="LaButti K."/>
            <person name="Riley R."/>
            <person name="Lipzen A."/>
            <person name="Clum A."/>
            <person name="Drula E."/>
            <person name="Henrissat B."/>
            <person name="Kohler A."/>
            <person name="Grigoriev I.V."/>
            <person name="Martin F.M."/>
            <person name="Hacquard S."/>
        </authorList>
    </citation>
    <scope>NUCLEOTIDE SEQUENCE</scope>
    <source>
        <strain evidence="3">MPI-CAGE-CH-0235</strain>
    </source>
</reference>
<accession>A0A8K0T796</accession>
<feature type="region of interest" description="Disordered" evidence="1">
    <location>
        <begin position="45"/>
        <end position="64"/>
    </location>
</feature>
<dbReference type="Proteomes" id="UP000813444">
    <property type="component" value="Unassembled WGS sequence"/>
</dbReference>
<dbReference type="PANTHER" id="PTHR40370">
    <property type="entry name" value="EXPRESSED PROTEIN"/>
    <property type="match status" value="1"/>
</dbReference>
<dbReference type="SUPFAM" id="SSF55961">
    <property type="entry name" value="Bet v1-like"/>
    <property type="match status" value="1"/>
</dbReference>
<name>A0A8K0T796_9HYPO</name>
<dbReference type="AlphaFoldDB" id="A0A8K0T796"/>
<comment type="caution">
    <text evidence="3">The sequence shown here is derived from an EMBL/GenBank/DDBJ whole genome shotgun (WGS) entry which is preliminary data.</text>
</comment>
<dbReference type="InterPro" id="IPR024500">
    <property type="entry name" value="DUF3074"/>
</dbReference>
<evidence type="ECO:0000259" key="2">
    <source>
        <dbReference type="Pfam" id="PF11274"/>
    </source>
</evidence>
<evidence type="ECO:0000313" key="3">
    <source>
        <dbReference type="EMBL" id="KAH7328657.1"/>
    </source>
</evidence>
<evidence type="ECO:0000313" key="4">
    <source>
        <dbReference type="Proteomes" id="UP000813444"/>
    </source>
</evidence>
<gene>
    <name evidence="3" type="ORF">B0I35DRAFT_473338</name>
</gene>
<sequence>MIYTPGPWVRLWGVHTTQLPETSAQAEDVRSLLASLIEEALPFLDDAPTSHKPEQSSPWKYKSTKRYEHSDSPVDLYQRTVSARELQAVAKDHPEPLIRDAKHSSETWFLRRSLHRNAAEAGTASWEEWVRYFKEKHAEAEKEFTPTVLRTRRLHEWDCGALELPAGGSTWTDWTLKLEESEHKMPAPLHNRLFPVVQATCAARDRHDFLVVQVAVRRTPEEDGGSGGGDGPVLGVYTSVERIRRTEEGSVEWLMATASDAAGVLPAWVQRAAVPGQIAKDVNMFLKWVATERKGKRREDPVLDDDDTASS</sequence>
<dbReference type="OrthoDB" id="6423603at2759"/>
<organism evidence="3 4">
    <name type="scientific">Stachybotrys elegans</name>
    <dbReference type="NCBI Taxonomy" id="80388"/>
    <lineage>
        <taxon>Eukaryota</taxon>
        <taxon>Fungi</taxon>
        <taxon>Dikarya</taxon>
        <taxon>Ascomycota</taxon>
        <taxon>Pezizomycotina</taxon>
        <taxon>Sordariomycetes</taxon>
        <taxon>Hypocreomycetidae</taxon>
        <taxon>Hypocreales</taxon>
        <taxon>Stachybotryaceae</taxon>
        <taxon>Stachybotrys</taxon>
    </lineage>
</organism>